<dbReference type="AlphaFoldDB" id="A4U403"/>
<proteinExistence type="predicted"/>
<sequence>MAFPDDALEQGDRGQAHGADTQGGDEFGHEAAEGCDLHYKNLHLDGTRPQADE</sequence>
<dbReference type="EMBL" id="CU459003">
    <property type="protein sequence ID" value="CAM77610.1"/>
    <property type="molecule type" value="Genomic_DNA"/>
</dbReference>
<feature type="region of interest" description="Disordered" evidence="1">
    <location>
        <begin position="1"/>
        <end position="32"/>
    </location>
</feature>
<name>A4U403_9PROT</name>
<protein>
    <submittedName>
        <fullName evidence="2">Uncharacterized protein</fullName>
    </submittedName>
</protein>
<gene>
    <name evidence="2" type="ORF">MGR_1134</name>
</gene>
<accession>A4U403</accession>
<organism evidence="2">
    <name type="scientific">Magnetospirillum gryphiswaldense</name>
    <dbReference type="NCBI Taxonomy" id="55518"/>
    <lineage>
        <taxon>Bacteria</taxon>
        <taxon>Pseudomonadati</taxon>
        <taxon>Pseudomonadota</taxon>
        <taxon>Alphaproteobacteria</taxon>
        <taxon>Rhodospirillales</taxon>
        <taxon>Rhodospirillaceae</taxon>
        <taxon>Magnetospirillum</taxon>
    </lineage>
</organism>
<evidence type="ECO:0000313" key="2">
    <source>
        <dbReference type="EMBL" id="CAM77610.1"/>
    </source>
</evidence>
<reference evidence="2" key="1">
    <citation type="journal article" date="2007" name="J. Bacteriol.">
        <title>Comparative genome analysis of four magnetotactic bacteria reveals a complex set of group-specific genes implicated in magnetosome biomineralization and function.</title>
        <authorList>
            <person name="Richter M."/>
            <person name="Kube M."/>
            <person name="Bazylinski D.A."/>
            <person name="Lombardot T."/>
            <person name="Gloeckner F.O."/>
            <person name="Reinhardt R."/>
            <person name="Schueler D."/>
        </authorList>
    </citation>
    <scope>NUCLEOTIDE SEQUENCE</scope>
    <source>
        <strain evidence="2">MSR-1</strain>
    </source>
</reference>
<evidence type="ECO:0000256" key="1">
    <source>
        <dbReference type="SAM" id="MobiDB-lite"/>
    </source>
</evidence>